<name>A0A8S2G9P1_9BILA</name>
<proteinExistence type="predicted"/>
<feature type="non-terminal residue" evidence="2">
    <location>
        <position position="130"/>
    </location>
</feature>
<dbReference type="Proteomes" id="UP000677228">
    <property type="component" value="Unassembled WGS sequence"/>
</dbReference>
<dbReference type="EMBL" id="CAJOBA010100624">
    <property type="protein sequence ID" value="CAF4518773.1"/>
    <property type="molecule type" value="Genomic_DNA"/>
</dbReference>
<reference evidence="2" key="1">
    <citation type="submission" date="2021-02" db="EMBL/GenBank/DDBJ databases">
        <authorList>
            <person name="Nowell W R."/>
        </authorList>
    </citation>
    <scope>NUCLEOTIDE SEQUENCE</scope>
</reference>
<dbReference type="AlphaFoldDB" id="A0A8S2G9P1"/>
<evidence type="ECO:0000313" key="2">
    <source>
        <dbReference type="EMBL" id="CAF1660676.1"/>
    </source>
</evidence>
<gene>
    <name evidence="2" type="ORF">OVA965_LOCUS45271</name>
    <name evidence="3" type="ORF">TMI583_LOCUS48632</name>
</gene>
<feature type="coiled-coil region" evidence="1">
    <location>
        <begin position="7"/>
        <end position="41"/>
    </location>
</feature>
<comment type="caution">
    <text evidence="2">The sequence shown here is derived from an EMBL/GenBank/DDBJ whole genome shotgun (WGS) entry which is preliminary data.</text>
</comment>
<sequence>KVTIEQRQHYENEIEQLKNDKITLKNELDTLRKVLKELHEQANHRELNKENNTNNLKLKEDLLQKETNLFNTQSQLAEMKRDLEQAREEVITLQETVHKECTEREELKDALISAREQLLTLKKNGVLNGN</sequence>
<dbReference type="EMBL" id="CAJNOK010070045">
    <property type="protein sequence ID" value="CAF1660676.1"/>
    <property type="molecule type" value="Genomic_DNA"/>
</dbReference>
<dbReference type="Proteomes" id="UP000682733">
    <property type="component" value="Unassembled WGS sequence"/>
</dbReference>
<evidence type="ECO:0000313" key="3">
    <source>
        <dbReference type="EMBL" id="CAF4518773.1"/>
    </source>
</evidence>
<feature type="non-terminal residue" evidence="2">
    <location>
        <position position="1"/>
    </location>
</feature>
<keyword evidence="1" id="KW-0175">Coiled coil</keyword>
<organism evidence="2 4">
    <name type="scientific">Didymodactylos carnosus</name>
    <dbReference type="NCBI Taxonomy" id="1234261"/>
    <lineage>
        <taxon>Eukaryota</taxon>
        <taxon>Metazoa</taxon>
        <taxon>Spiralia</taxon>
        <taxon>Gnathifera</taxon>
        <taxon>Rotifera</taxon>
        <taxon>Eurotatoria</taxon>
        <taxon>Bdelloidea</taxon>
        <taxon>Philodinida</taxon>
        <taxon>Philodinidae</taxon>
        <taxon>Didymodactylos</taxon>
    </lineage>
</organism>
<evidence type="ECO:0000313" key="4">
    <source>
        <dbReference type="Proteomes" id="UP000677228"/>
    </source>
</evidence>
<feature type="coiled-coil region" evidence="1">
    <location>
        <begin position="69"/>
        <end position="124"/>
    </location>
</feature>
<protein>
    <submittedName>
        <fullName evidence="2">Uncharacterized protein</fullName>
    </submittedName>
</protein>
<evidence type="ECO:0000256" key="1">
    <source>
        <dbReference type="SAM" id="Coils"/>
    </source>
</evidence>
<accession>A0A8S2G9P1</accession>